<comment type="caution">
    <text evidence="5">The sequence shown here is derived from an EMBL/GenBank/DDBJ whole genome shotgun (WGS) entry which is preliminary data.</text>
</comment>
<dbReference type="EMBL" id="LHPF02000022">
    <property type="protein sequence ID" value="PSC70011.1"/>
    <property type="molecule type" value="Genomic_DNA"/>
</dbReference>
<dbReference type="PROSITE" id="PS50103">
    <property type="entry name" value="ZF_C3H1"/>
    <property type="match status" value="1"/>
</dbReference>
<dbReference type="PANTHER" id="PTHR46936">
    <property type="entry name" value="ARABINOSYLTRANSFERASE XEG113"/>
    <property type="match status" value="1"/>
</dbReference>
<dbReference type="Pfam" id="PF03407">
    <property type="entry name" value="Nucleotid_trans"/>
    <property type="match status" value="1"/>
</dbReference>
<dbReference type="Pfam" id="PF25512">
    <property type="entry name" value="zf-CCCH_AtC3H23"/>
    <property type="match status" value="1"/>
</dbReference>
<dbReference type="PANTHER" id="PTHR46936:SF1">
    <property type="entry name" value="ARABINOSYLTRANSFERASE XEG113"/>
    <property type="match status" value="1"/>
</dbReference>
<feature type="compositionally biased region" description="Gly residues" evidence="2">
    <location>
        <begin position="409"/>
        <end position="418"/>
    </location>
</feature>
<accession>A0A2P6V7F4</accession>
<dbReference type="GO" id="GO:0052325">
    <property type="term" value="P:cell wall pectin biosynthetic process"/>
    <property type="evidence" value="ECO:0007669"/>
    <property type="project" value="TreeGrafter"/>
</dbReference>
<dbReference type="InterPro" id="IPR005069">
    <property type="entry name" value="Nucl-diP-sugar_transferase"/>
</dbReference>
<keyword evidence="1" id="KW-0862">Zinc</keyword>
<feature type="region of interest" description="Disordered" evidence="2">
    <location>
        <begin position="42"/>
        <end position="96"/>
    </location>
</feature>
<evidence type="ECO:0000313" key="6">
    <source>
        <dbReference type="Proteomes" id="UP000239649"/>
    </source>
</evidence>
<dbReference type="GO" id="GO:0005794">
    <property type="term" value="C:Golgi apparatus"/>
    <property type="evidence" value="ECO:0007669"/>
    <property type="project" value="TreeGrafter"/>
</dbReference>
<dbReference type="PROSITE" id="PS51257">
    <property type="entry name" value="PROKAR_LIPOPROTEIN"/>
    <property type="match status" value="1"/>
</dbReference>
<keyword evidence="3" id="KW-0812">Transmembrane</keyword>
<evidence type="ECO:0000256" key="2">
    <source>
        <dbReference type="SAM" id="MobiDB-lite"/>
    </source>
</evidence>
<dbReference type="InterPro" id="IPR000571">
    <property type="entry name" value="Znf_CCCH"/>
</dbReference>
<dbReference type="AlphaFoldDB" id="A0A2P6V7F4"/>
<dbReference type="Proteomes" id="UP000239649">
    <property type="component" value="Unassembled WGS sequence"/>
</dbReference>
<dbReference type="GO" id="GO:0052636">
    <property type="term" value="F:arabinosyltransferase activity"/>
    <property type="evidence" value="ECO:0007669"/>
    <property type="project" value="TreeGrafter"/>
</dbReference>
<dbReference type="InterPro" id="IPR057444">
    <property type="entry name" value="Znf-CCCH_AtC3H23-like"/>
</dbReference>
<organism evidence="5 6">
    <name type="scientific">Micractinium conductrix</name>
    <dbReference type="NCBI Taxonomy" id="554055"/>
    <lineage>
        <taxon>Eukaryota</taxon>
        <taxon>Viridiplantae</taxon>
        <taxon>Chlorophyta</taxon>
        <taxon>core chlorophytes</taxon>
        <taxon>Trebouxiophyceae</taxon>
        <taxon>Chlorellales</taxon>
        <taxon>Chlorellaceae</taxon>
        <taxon>Chlorella clade</taxon>
        <taxon>Micractinium</taxon>
    </lineage>
</organism>
<keyword evidence="3" id="KW-0472">Membrane</keyword>
<gene>
    <name evidence="5" type="ORF">C2E20_6418</name>
</gene>
<protein>
    <submittedName>
        <fullName evidence="5">Zn-finger CCCH type</fullName>
    </submittedName>
</protein>
<feature type="transmembrane region" description="Helical" evidence="3">
    <location>
        <begin position="12"/>
        <end position="34"/>
    </location>
</feature>
<keyword evidence="1" id="KW-0863">Zinc-finger</keyword>
<dbReference type="GO" id="GO:0008270">
    <property type="term" value="F:zinc ion binding"/>
    <property type="evidence" value="ECO:0007669"/>
    <property type="project" value="UniProtKB-KW"/>
</dbReference>
<reference evidence="5 6" key="1">
    <citation type="journal article" date="2018" name="Plant J.">
        <title>Genome sequences of Chlorella sorokiniana UTEX 1602 and Micractinium conductrix SAG 241.80: implications to maltose excretion by a green alga.</title>
        <authorList>
            <person name="Arriola M.B."/>
            <person name="Velmurugan N."/>
            <person name="Zhang Y."/>
            <person name="Plunkett M.H."/>
            <person name="Hondzo H."/>
            <person name="Barney B.M."/>
        </authorList>
    </citation>
    <scope>NUCLEOTIDE SEQUENCE [LARGE SCALE GENOMIC DNA]</scope>
    <source>
        <strain evidence="5 6">SAG 241.80</strain>
    </source>
</reference>
<evidence type="ECO:0000259" key="4">
    <source>
        <dbReference type="PROSITE" id="PS50103"/>
    </source>
</evidence>
<evidence type="ECO:0000256" key="1">
    <source>
        <dbReference type="PROSITE-ProRule" id="PRU00723"/>
    </source>
</evidence>
<keyword evidence="3" id="KW-1133">Transmembrane helix</keyword>
<feature type="domain" description="C3H1-type" evidence="4">
    <location>
        <begin position="755"/>
        <end position="783"/>
    </location>
</feature>
<proteinExistence type="predicted"/>
<keyword evidence="6" id="KW-1185">Reference proteome</keyword>
<feature type="compositionally biased region" description="Low complexity" evidence="2">
    <location>
        <begin position="59"/>
        <end position="82"/>
    </location>
</feature>
<feature type="compositionally biased region" description="Low complexity" evidence="2">
    <location>
        <begin position="397"/>
        <end position="408"/>
    </location>
</feature>
<feature type="zinc finger region" description="C3H1-type" evidence="1">
    <location>
        <begin position="755"/>
        <end position="783"/>
    </location>
</feature>
<keyword evidence="1" id="KW-0479">Metal-binding</keyword>
<evidence type="ECO:0000313" key="5">
    <source>
        <dbReference type="EMBL" id="PSC70011.1"/>
    </source>
</evidence>
<name>A0A2P6V7F4_9CHLO</name>
<evidence type="ECO:0000256" key="3">
    <source>
        <dbReference type="SAM" id="Phobius"/>
    </source>
</evidence>
<feature type="compositionally biased region" description="Pro residues" evidence="2">
    <location>
        <begin position="83"/>
        <end position="96"/>
    </location>
</feature>
<sequence>MRLRTQRRVWGGGSPGAAAAGFACGVACALLLLVGHHHHSKVHEGSRTLPGELPGSELSTASTGTATQQADTAAATSTATAAAPPPPPAVPPPTPLPDLDALPHLFVSFGNAAYFELAHNWARSVQQVGAPFLIAAFDDAMLGLCAAAVLPCERVHFGAADSDNFRGDFRAFRAMGAVKVDFVRQLLDAHPTLKLVVVSDTDTVWLREPWAYFEQRPAPEFFISTDCLSVQTEEDWKKEHGQPRCGHIPDNNSGRAFNTGLFAARNTPGARAFLAAWSGMLTDPAHERHTDPAHRGIDDQMALNLLFDQGGIAPAGADDPRGILVWNQTLHTQPLPVALFANGHVAFVQRTPERRGVSPIVIHADFVRWQNAGKKGRLREFGMWWMDPPSYYGIENGSSRDGGSSEASSGGGGSGGEAGSDESCAPLRLLTYENDVLAFVEEQEEARYGGSGHGMPLMEKNWVGASYQLAAMRDAFATARMLGRVLALPQMWCWCDYDEHPLILESCRIRGTDLELPFKCPLDFLLPVGQLDAAGLEYRPAGFLDLPQVPAVLRKSRSVLPVAAQRPAEPFPKPSHTIGHAAALWPGITQGELVRAVEAVGHARVLALRGRVPGFLAGFDDPAANQAFDAAFREAVLDWGDTPFWCCFTWGDADAEHRKLHYAMPAPLAGSWQPWRAPVLQAPPWCDQGEAAPARRSACRSRPNGDNEELFTSTQWRLQFCKVIPCTKRHAHDWAQCPFAHPRDAARRRDPSQFTYTGIACPNMKQDQRCSLGDQCPFAHNVFEYWLHPSRYRTQPCNDGENCRRWLCFFAHNDAELRKPDFRPWVPTHEMIAAAATEKGVGMPQLRDASLAMAAQLPPMAQQQAQRAAAPGGVGADSLQALAVALTRQQQQADQQQGATEVVALVMRLLACGSMSAETTAAVLRQLLPPDTLRLLQGQLLGQEQPSVAMQPRSYSDQLGFDLAGRPLVPPAAANVRGSLDSAAFGANSIHLGWTPQPTTQHAQHAAPPTRLSGQYHNPQEAALQLEQLAALQLAGGGGASLLNGTAAARLRVPSGLAVGRGGASVAAAEMAPPPRALLDSPPSGSELANRSAAAACGGSSSTPPSRCSVDSGWADAAACAAAAGVPVGAADLQAQLSGLLGGLRLGGTAAAGEQLLWSG</sequence>
<dbReference type="InterPro" id="IPR053250">
    <property type="entry name" value="Glycosyltransferase_77"/>
</dbReference>
<feature type="region of interest" description="Disordered" evidence="2">
    <location>
        <begin position="396"/>
        <end position="420"/>
    </location>
</feature>
<dbReference type="OrthoDB" id="540503at2759"/>